<proteinExistence type="predicted"/>
<reference evidence="1 2" key="1">
    <citation type="journal article" date="2017" name="Eur. J. Clin. Microbiol. Infect. Dis.">
        <title>Uncommonly isolated clinical Pseudomonas: identification and phylogenetic assignation.</title>
        <authorList>
            <person name="Mulet M."/>
            <person name="Gomila M."/>
            <person name="Ramirez A."/>
            <person name="Cardew S."/>
            <person name="Moore E.R."/>
            <person name="Lalucat J."/>
            <person name="Garcia-Valdes E."/>
        </authorList>
    </citation>
    <scope>NUCLEOTIDE SEQUENCE [LARGE SCALE GENOMIC DNA]</scope>
    <source>
        <strain evidence="1 2">SD129</strain>
    </source>
</reference>
<dbReference type="Pfam" id="PF05354">
    <property type="entry name" value="Phage_attach"/>
    <property type="match status" value="1"/>
</dbReference>
<evidence type="ECO:0000313" key="2">
    <source>
        <dbReference type="Proteomes" id="UP000306753"/>
    </source>
</evidence>
<gene>
    <name evidence="1" type="ORF">DN820_01815</name>
</gene>
<dbReference type="RefSeq" id="WP_138410742.1">
    <property type="nucleotide sequence ID" value="NZ_QLAG01000002.1"/>
</dbReference>
<name>A0A5R9QIF9_9GAMM</name>
<comment type="caution">
    <text evidence="1">The sequence shown here is derived from an EMBL/GenBank/DDBJ whole genome shotgun (WGS) entry which is preliminary data.</text>
</comment>
<dbReference type="EMBL" id="QLAG01000002">
    <property type="protein sequence ID" value="TLX65074.1"/>
    <property type="molecule type" value="Genomic_DNA"/>
</dbReference>
<accession>A0A5R9QIF9</accession>
<organism evidence="1 2">
    <name type="scientific">Stutzerimonas nosocomialis</name>
    <dbReference type="NCBI Taxonomy" id="1056496"/>
    <lineage>
        <taxon>Bacteria</taxon>
        <taxon>Pseudomonadati</taxon>
        <taxon>Pseudomonadota</taxon>
        <taxon>Gammaproteobacteria</taxon>
        <taxon>Pseudomonadales</taxon>
        <taxon>Pseudomonadaceae</taxon>
        <taxon>Stutzerimonas</taxon>
    </lineage>
</organism>
<dbReference type="InterPro" id="IPR008018">
    <property type="entry name" value="Phage_tail_attach_FII"/>
</dbReference>
<protein>
    <submittedName>
        <fullName evidence="1">Uncharacterized protein</fullName>
    </submittedName>
</protein>
<evidence type="ECO:0000313" key="1">
    <source>
        <dbReference type="EMBL" id="TLX65074.1"/>
    </source>
</evidence>
<dbReference type="GO" id="GO:0019068">
    <property type="term" value="P:virion assembly"/>
    <property type="evidence" value="ECO:0007669"/>
    <property type="project" value="InterPro"/>
</dbReference>
<dbReference type="AlphaFoldDB" id="A0A5R9QIF9"/>
<sequence length="108" mass="11817">MAAPFDQLMRRADDRLFEVFGECGLSTYRDPAGLSPPAPVEAIVSRDIEVAGADGVFRAYQLVVELRLHQVPAPKRGGRLTLPGGAYLLEEPIRTDGLVALWSLQPTR</sequence>
<dbReference type="Proteomes" id="UP000306753">
    <property type="component" value="Unassembled WGS sequence"/>
</dbReference>
<keyword evidence="2" id="KW-1185">Reference proteome</keyword>